<evidence type="ECO:0000313" key="2">
    <source>
        <dbReference type="EMBL" id="KAJ3573531.1"/>
    </source>
</evidence>
<organism evidence="2 3">
    <name type="scientific">Xylaria arbuscula</name>
    <dbReference type="NCBI Taxonomy" id="114810"/>
    <lineage>
        <taxon>Eukaryota</taxon>
        <taxon>Fungi</taxon>
        <taxon>Dikarya</taxon>
        <taxon>Ascomycota</taxon>
        <taxon>Pezizomycotina</taxon>
        <taxon>Sordariomycetes</taxon>
        <taxon>Xylariomycetidae</taxon>
        <taxon>Xylariales</taxon>
        <taxon>Xylariaceae</taxon>
        <taxon>Xylaria</taxon>
    </lineage>
</organism>
<sequence>MSTTKCMNYETLEQEMRGEDTLQGFDVLVSYNETQLNQLLTNATENDETTNINVELTSTSKNTTVQTVYTSKVTLAKPNLAFGGNNNKPEVILTFHLEGSIEKAETYLKHPEYPADLSTIVIPTGTKISLTCDLSALRGHVDPVSPNARFQPESKANGNTAVHFDTPDQDQTSAIAISVGSNPDVSVLCDPQYSDVQADILEALIHINAHFEDKGYCYYYLALVNAPALTKNSELQPTSFGFSISAGDSKKGVDNAISMWITVQGGSGQAILPREGEFTKSFSVNNNTSMPIPIEPGVSASIIFSHGLIKSMLFQPALETQGCVVTGNESTPGMKLNFTFPSIKIHKDAVHEDTTELKSGRWVRTTRDVDAFDFDLKDCNATMTLNPGLCVEGEPIGTIEWTSPTFKIHWEYGTVTVNNSSPGSGGGIPISNTHEGTTELTYRLKGSGYWVNNKDQGTEALNFQWKMNDTFDVTAVAEEGKIEWWQSLWQKWDNQVPEDLKNFNFKVPDFSYEKSISYFLTTNLLFPGYHAFRPDPLIPGLNSKQRGISIPHDVLLTGTIVESLVPANLVNLTDARVNTVTFVNKTLSDFLTTVLNCEESSMMGSLYTAASGSLEDANTKVKDILHKNGYDNLTADSLFSLLGTSTAQILAEQQPENLSTSSQELQTSVQLNISSIPPEFDLRLFGRAYEVTQGPSFATSQTLGVNPIDGTITFDNQTVYPSLTTDITVVPNKTTVSWLTSIASYSVAFTTTLKDDAFVASFSGTVTLIGGTSEPFVGNQKMAPSEPDSWDDFSKANNVIAIVFDLLAIVAFVAAFKWRSEDKNNKEIDRRAQQIQERQTESVQRSFRILHQFHQREVLKRAAEDALTNELPWADFGQELSDTVDRVLDTKLGSYELEDLEAMDNDGSKWVEVVKSGSDAVQSECKRVVISCRQPVVVEGLLPWIDAGYLSNIEARDLCAEALQPEIEAKVDGLTVGDSSYVEAVARTRMLSRRDYLRQTRLNELAEQAEKLGFDSATTESELEKKAERMQAIENKLKDTTRDQDQDKELIDERESLEKDLADLEEEKRRQGKERTEQQREKTEMELKKEADREEKKEREKKVEEALKAEGMLRR</sequence>
<name>A0A9W8TLQ5_9PEZI</name>
<protein>
    <submittedName>
        <fullName evidence="2">Uncharacterized protein</fullName>
    </submittedName>
</protein>
<evidence type="ECO:0000313" key="3">
    <source>
        <dbReference type="Proteomes" id="UP001148614"/>
    </source>
</evidence>
<evidence type="ECO:0000256" key="1">
    <source>
        <dbReference type="SAM" id="MobiDB-lite"/>
    </source>
</evidence>
<gene>
    <name evidence="2" type="ORF">NPX13_g4664</name>
</gene>
<keyword evidence="3" id="KW-1185">Reference proteome</keyword>
<proteinExistence type="predicted"/>
<comment type="caution">
    <text evidence="2">The sequence shown here is derived from an EMBL/GenBank/DDBJ whole genome shotgun (WGS) entry which is preliminary data.</text>
</comment>
<accession>A0A9W8TLQ5</accession>
<dbReference type="AlphaFoldDB" id="A0A9W8TLQ5"/>
<feature type="region of interest" description="Disordered" evidence="1">
    <location>
        <begin position="1034"/>
        <end position="1115"/>
    </location>
</feature>
<dbReference type="Proteomes" id="UP001148614">
    <property type="component" value="Unassembled WGS sequence"/>
</dbReference>
<reference evidence="2" key="1">
    <citation type="submission" date="2022-07" db="EMBL/GenBank/DDBJ databases">
        <title>Genome Sequence of Xylaria arbuscula.</title>
        <authorList>
            <person name="Buettner E."/>
        </authorList>
    </citation>
    <scope>NUCLEOTIDE SEQUENCE</scope>
    <source>
        <strain evidence="2">VT107</strain>
    </source>
</reference>
<dbReference type="EMBL" id="JANPWZ010000675">
    <property type="protein sequence ID" value="KAJ3573531.1"/>
    <property type="molecule type" value="Genomic_DNA"/>
</dbReference>